<protein>
    <recommendedName>
        <fullName evidence="1">Transposase Helix-turn-helix domain-containing protein</fullName>
    </recommendedName>
</protein>
<dbReference type="InterPro" id="IPR027805">
    <property type="entry name" value="Transposase_HTH_dom"/>
</dbReference>
<feature type="domain" description="Transposase Helix-turn-helix" evidence="1">
    <location>
        <begin position="29"/>
        <end position="75"/>
    </location>
</feature>
<dbReference type="Pfam" id="PF13613">
    <property type="entry name" value="HTH_Tnp_4"/>
    <property type="match status" value="1"/>
</dbReference>
<dbReference type="AlphaFoldDB" id="A0AAV4KRQ6"/>
<gene>
    <name evidence="2" type="ORF">GCM10010497_59460</name>
</gene>
<name>A0AAV4KRQ6_9ACTN</name>
<reference evidence="2 3" key="1">
    <citation type="journal article" date="2014" name="Int. J. Syst. Evol. Microbiol.">
        <title>Complete genome sequence of Corynebacterium casei LMG S-19264T (=DSM 44701T), isolated from a smear-ripened cheese.</title>
        <authorList>
            <consortium name="US DOE Joint Genome Institute (JGI-PGF)"/>
            <person name="Walter F."/>
            <person name="Albersmeier A."/>
            <person name="Kalinowski J."/>
            <person name="Ruckert C."/>
        </authorList>
    </citation>
    <scope>NUCLEOTIDE SEQUENCE [LARGE SCALE GENOMIC DNA]</scope>
    <source>
        <strain evidence="2 3">JCM 4205</strain>
    </source>
</reference>
<comment type="caution">
    <text evidence="2">The sequence shown here is derived from an EMBL/GenBank/DDBJ whole genome shotgun (WGS) entry which is preliminary data.</text>
</comment>
<accession>A0AAV4KRQ6</accession>
<dbReference type="Proteomes" id="UP000642014">
    <property type="component" value="Unassembled WGS sequence"/>
</dbReference>
<evidence type="ECO:0000259" key="1">
    <source>
        <dbReference type="Pfam" id="PF13613"/>
    </source>
</evidence>
<evidence type="ECO:0000313" key="2">
    <source>
        <dbReference type="EMBL" id="GGR48176.1"/>
    </source>
</evidence>
<organism evidence="2 3">
    <name type="scientific">Streptomyces cinereoruber</name>
    <dbReference type="NCBI Taxonomy" id="67260"/>
    <lineage>
        <taxon>Bacteria</taxon>
        <taxon>Bacillati</taxon>
        <taxon>Actinomycetota</taxon>
        <taxon>Actinomycetes</taxon>
        <taxon>Kitasatosporales</taxon>
        <taxon>Streptomycetaceae</taxon>
        <taxon>Streptomyces</taxon>
    </lineage>
</organism>
<dbReference type="EMBL" id="BMSJ01000014">
    <property type="protein sequence ID" value="GGR48176.1"/>
    <property type="molecule type" value="Genomic_DNA"/>
</dbReference>
<evidence type="ECO:0000313" key="3">
    <source>
        <dbReference type="Proteomes" id="UP000642014"/>
    </source>
</evidence>
<proteinExistence type="predicted"/>
<sequence>MLDVPHELIEHASWLLYEHRQARNTRWGKLGCFKQALLTLVHLRKNETFSQFVAGFGISQATTWCYVGETLDVLARWAPGLHEALTGLGEGDHVIVDGTLIPIDRIHAYKPYYSVKHR</sequence>